<organism evidence="1">
    <name type="scientific">marine sediment metagenome</name>
    <dbReference type="NCBI Taxonomy" id="412755"/>
    <lineage>
        <taxon>unclassified sequences</taxon>
        <taxon>metagenomes</taxon>
        <taxon>ecological metagenomes</taxon>
    </lineage>
</organism>
<comment type="caution">
    <text evidence="1">The sequence shown here is derived from an EMBL/GenBank/DDBJ whole genome shotgun (WGS) entry which is preliminary data.</text>
</comment>
<gene>
    <name evidence="1" type="ORF">S12H4_09757</name>
</gene>
<evidence type="ECO:0000313" key="1">
    <source>
        <dbReference type="EMBL" id="GAI59445.1"/>
    </source>
</evidence>
<name>X1R8H3_9ZZZZ</name>
<protein>
    <submittedName>
        <fullName evidence="1">Uncharacterized protein</fullName>
    </submittedName>
</protein>
<reference evidence="1" key="1">
    <citation type="journal article" date="2014" name="Front. Microbiol.">
        <title>High frequency of phylogenetically diverse reductive dehalogenase-homologous genes in deep subseafloor sedimentary metagenomes.</title>
        <authorList>
            <person name="Kawai M."/>
            <person name="Futagami T."/>
            <person name="Toyoda A."/>
            <person name="Takaki Y."/>
            <person name="Nishi S."/>
            <person name="Hori S."/>
            <person name="Arai W."/>
            <person name="Tsubouchi T."/>
            <person name="Morono Y."/>
            <person name="Uchiyama I."/>
            <person name="Ito T."/>
            <person name="Fujiyama A."/>
            <person name="Inagaki F."/>
            <person name="Takami H."/>
        </authorList>
    </citation>
    <scope>NUCLEOTIDE SEQUENCE</scope>
    <source>
        <strain evidence="1">Expedition CK06-06</strain>
    </source>
</reference>
<accession>X1R8H3</accession>
<sequence>TTAEKAEFARIAKPAFRKWYVEEFKGDEGLLDSMLNEVEKIYKSFGKK</sequence>
<dbReference type="EMBL" id="BARW01004021">
    <property type="protein sequence ID" value="GAI59445.1"/>
    <property type="molecule type" value="Genomic_DNA"/>
</dbReference>
<dbReference type="AlphaFoldDB" id="X1R8H3"/>
<feature type="non-terminal residue" evidence="1">
    <location>
        <position position="1"/>
    </location>
</feature>
<proteinExistence type="predicted"/>